<feature type="signal peptide" evidence="2">
    <location>
        <begin position="1"/>
        <end position="21"/>
    </location>
</feature>
<dbReference type="RefSeq" id="WP_284211163.1">
    <property type="nucleotide sequence ID" value="NZ_BSPG01000006.1"/>
</dbReference>
<dbReference type="Proteomes" id="UP000517759">
    <property type="component" value="Unassembled WGS sequence"/>
</dbReference>
<proteinExistence type="predicted"/>
<keyword evidence="2" id="KW-0732">Signal</keyword>
<comment type="caution">
    <text evidence="4">The sequence shown here is derived from an EMBL/GenBank/DDBJ whole genome shotgun (WGS) entry which is preliminary data.</text>
</comment>
<evidence type="ECO:0000313" key="5">
    <source>
        <dbReference type="Proteomes" id="UP000517759"/>
    </source>
</evidence>
<evidence type="ECO:0000313" key="3">
    <source>
        <dbReference type="EMBL" id="GLS43608.1"/>
    </source>
</evidence>
<protein>
    <recommendedName>
        <fullName evidence="7">Porin</fullName>
    </recommendedName>
</protein>
<feature type="chain" id="PRO_5031385413" description="Porin" evidence="2">
    <location>
        <begin position="22"/>
        <end position="525"/>
    </location>
</feature>
<evidence type="ECO:0008006" key="7">
    <source>
        <dbReference type="Google" id="ProtNLM"/>
    </source>
</evidence>
<reference evidence="4 5" key="3">
    <citation type="submission" date="2020-08" db="EMBL/GenBank/DDBJ databases">
        <title>Genomic Encyclopedia of Type Strains, Phase IV (KMG-IV): sequencing the most valuable type-strain genomes for metagenomic binning, comparative biology and taxonomic classification.</title>
        <authorList>
            <person name="Goeker M."/>
        </authorList>
    </citation>
    <scope>NUCLEOTIDE SEQUENCE [LARGE SCALE GENOMIC DNA]</scope>
    <source>
        <strain evidence="4 5">DSM 24105</strain>
    </source>
</reference>
<feature type="coiled-coil region" evidence="1">
    <location>
        <begin position="23"/>
        <end position="50"/>
    </location>
</feature>
<reference evidence="6" key="2">
    <citation type="journal article" date="2019" name="Int. J. Syst. Evol. Microbiol.">
        <title>The Global Catalogue of Microorganisms (GCM) 10K type strain sequencing project: providing services to taxonomists for standard genome sequencing and annotation.</title>
        <authorList>
            <consortium name="The Broad Institute Genomics Platform"/>
            <consortium name="The Broad Institute Genome Sequencing Center for Infectious Disease"/>
            <person name="Wu L."/>
            <person name="Ma J."/>
        </authorList>
    </citation>
    <scope>NUCLEOTIDE SEQUENCE [LARGE SCALE GENOMIC DNA]</scope>
    <source>
        <strain evidence="6">NBRC 107710</strain>
    </source>
</reference>
<dbReference type="EMBL" id="JACIDN010000007">
    <property type="protein sequence ID" value="MBB3904462.1"/>
    <property type="molecule type" value="Genomic_DNA"/>
</dbReference>
<reference evidence="3" key="4">
    <citation type="submission" date="2023-01" db="EMBL/GenBank/DDBJ databases">
        <title>Draft genome sequence of Methylobacterium brachythecii strain NBRC 107710.</title>
        <authorList>
            <person name="Sun Q."/>
            <person name="Mori K."/>
        </authorList>
    </citation>
    <scope>NUCLEOTIDE SEQUENCE</scope>
    <source>
        <strain evidence="3">NBRC 107710</strain>
    </source>
</reference>
<gene>
    <name evidence="3" type="ORF">GCM10007884_15930</name>
    <name evidence="4" type="ORF">GGR33_003981</name>
</gene>
<evidence type="ECO:0000256" key="2">
    <source>
        <dbReference type="SAM" id="SignalP"/>
    </source>
</evidence>
<organism evidence="4 5">
    <name type="scientific">Methylobacterium brachythecii</name>
    <dbReference type="NCBI Taxonomy" id="1176177"/>
    <lineage>
        <taxon>Bacteria</taxon>
        <taxon>Pseudomonadati</taxon>
        <taxon>Pseudomonadota</taxon>
        <taxon>Alphaproteobacteria</taxon>
        <taxon>Hyphomicrobiales</taxon>
        <taxon>Methylobacteriaceae</taxon>
        <taxon>Methylobacterium</taxon>
    </lineage>
</organism>
<dbReference type="AlphaFoldDB" id="A0A7W6F8F2"/>
<name>A0A7W6F8F2_9HYPH</name>
<dbReference type="Proteomes" id="UP001156881">
    <property type="component" value="Unassembled WGS sequence"/>
</dbReference>
<dbReference type="EMBL" id="BSPG01000006">
    <property type="protein sequence ID" value="GLS43608.1"/>
    <property type="molecule type" value="Genomic_DNA"/>
</dbReference>
<evidence type="ECO:0000256" key="1">
    <source>
        <dbReference type="SAM" id="Coils"/>
    </source>
</evidence>
<keyword evidence="6" id="KW-1185">Reference proteome</keyword>
<sequence length="525" mass="55609">MLRSCVGATIFCGLLTGSASAASDATDARLEALQKQIAAMQHEISALKRRPTGPVVNTSIGPGHQSRMARREEAVQGIPGSEGRSPAFLQAQALCEGPAIPLGHVCFTPGGFLELTGFYRNPNESADIGSNFGGIPFRNSPMAHEGEFRFSARQSRISGLVTAMIDPSLKVSAYGEADFLGAAVTSNNRETNSYVPRIRQLWAAFDDKDLGIQVLAGQAYTLMTTNLSGITATKEQTPLTIDAQFVPGFNWARMPQVRVVDNVAPGIWAAAALEASQTLVPGGAFVIPANVNLTNAGDPAGLNNSTTTYSVNQAPDVSAKLAFEPGWGHYEIKGIARWFNDRTIGRSYDDMGFGVGASATVPLIRDTLDLQLSGLFGRGIGRYGSSQLPDVALRADGSVVAIPMFQTLAGVIGHVYPGFDVYAYAGWEHAERTGALSLSGYGSPTLNDSGCDIEGATASTCQAESRDVKQITGGFWHDVYKGSYGRVAAGGQVSYTTRDAFRGLAGVDPSTHMVVGLASLRYYPF</sequence>
<evidence type="ECO:0000313" key="6">
    <source>
        <dbReference type="Proteomes" id="UP001156881"/>
    </source>
</evidence>
<accession>A0A7W6F8F2</accession>
<keyword evidence="1" id="KW-0175">Coiled coil</keyword>
<evidence type="ECO:0000313" key="4">
    <source>
        <dbReference type="EMBL" id="MBB3904462.1"/>
    </source>
</evidence>
<reference evidence="3" key="1">
    <citation type="journal article" date="2014" name="Int. J. Syst. Evol. Microbiol.">
        <title>Complete genome of a new Firmicutes species belonging to the dominant human colonic microbiota ('Ruminococcus bicirculans') reveals two chromosomes and a selective capacity to utilize plant glucans.</title>
        <authorList>
            <consortium name="NISC Comparative Sequencing Program"/>
            <person name="Wegmann U."/>
            <person name="Louis P."/>
            <person name="Goesmann A."/>
            <person name="Henrissat B."/>
            <person name="Duncan S.H."/>
            <person name="Flint H.J."/>
        </authorList>
    </citation>
    <scope>NUCLEOTIDE SEQUENCE</scope>
    <source>
        <strain evidence="3">NBRC 107710</strain>
    </source>
</reference>